<gene>
    <name evidence="2" type="ORF">ENM28_00820</name>
</gene>
<protein>
    <submittedName>
        <fullName evidence="2">ATP-binding protein</fullName>
    </submittedName>
</protein>
<proteinExistence type="predicted"/>
<dbReference type="Pfam" id="PF04465">
    <property type="entry name" value="DUF499"/>
    <property type="match status" value="1"/>
</dbReference>
<name>A0A7C5VEP3_9DEIN</name>
<dbReference type="EMBL" id="DRXE01000031">
    <property type="protein sequence ID" value="HHM67268.1"/>
    <property type="molecule type" value="Genomic_DNA"/>
</dbReference>
<keyword evidence="2" id="KW-0067">ATP-binding</keyword>
<dbReference type="InterPro" id="IPR007555">
    <property type="entry name" value="DUF499"/>
</dbReference>
<comment type="caution">
    <text evidence="2">The sequence shown here is derived from an EMBL/GenBank/DDBJ whole genome shotgun (WGS) entry which is preliminary data.</text>
</comment>
<sequence length="936" mass="105468">MAVLKPWHLVAMPHEDLRKGIPLDASAFAIHLDQVVDGRAPGDYGDPQRFFARTYLTEAYRKMAAEVLRRLAGEPLGTSPGINLTTQFGGGKTHFLTLLYHLCRAGDAAQGWPGVSELLEAAGLSTVPQARVAVFIGNWFDFVVGVGAEGEPRRKTPWGDLAWQLGGNDLYQLVKDHDEQGVVPGGEVLQKIFTGEPTLILMDEVLSFLRRARGAGDPYRRLGSQFYSFLDVLTREVIGSANTALVVSLPFSEYEMTQEDEAEFQRLSKLLDRLSKAVLLSEKVEIAEIVRRRLFEDVGDPKEIARTAKAYAEWVRQHRGQLPEWFPVDQAEMIFKATYPFHPTVLSVFERKWQSLPRFQRTRGILRLLALWVSHAWQRAYREGTKEPLITLGSAPLEDLLFRAATFEQLGEGRLEAAVLSDIAGEEAHAVRLDQEAGSSVKRLRLHQQVATAVFFESSGGQVRNGATLPEVRLAVGGPEVEVGMIEDALERLVSRCYYLEARGMAYWISHRPTLNKLLSDRRAALSGPQAEEQIREKVRQAIREVFKGGGAGIERRYFPEDPMDIPDVAALRLVVMAPEHGWENVERERTKNLVRRMVQEYGGRGRTYKSGLIFVVAEGGLQLSDEARTLLALESLEDPAEQERLRLEPAQVQELREKKRHSEKKLGDLVWHVYRRVLLLGKDNELQEVDLGQLHPSMGKSLVDIILMRLKQEGILEETISPDFLVRHWPPAHREGWSTRAVREVFYASPLYPRLLNPDALRETIARGVREGKFAYVVRSEEGRSRPIFQDAAFTADQVEFSEEVLLMLPEQLSAPSAPSLERPEGKVEKQPSSVPLTETPPIAPAGTQPVVLPEMPVRRIAWEGSLPPQQWTNFYMKILTHFATDPSLRIFLRFEAAPERGISREKEEEIRSALRELGLDVSSLEVELVNIDKS</sequence>
<reference evidence="2" key="1">
    <citation type="journal article" date="2020" name="mSystems">
        <title>Genome- and Community-Level Interaction Insights into Carbon Utilization and Element Cycling Functions of Hydrothermarchaeota in Hydrothermal Sediment.</title>
        <authorList>
            <person name="Zhou Z."/>
            <person name="Liu Y."/>
            <person name="Xu W."/>
            <person name="Pan J."/>
            <person name="Luo Z.H."/>
            <person name="Li M."/>
        </authorList>
    </citation>
    <scope>NUCLEOTIDE SEQUENCE [LARGE SCALE GENOMIC DNA]</scope>
    <source>
        <strain evidence="2">SpSt-1071</strain>
    </source>
</reference>
<keyword evidence="2" id="KW-0547">Nucleotide-binding</keyword>
<evidence type="ECO:0000256" key="1">
    <source>
        <dbReference type="SAM" id="MobiDB-lite"/>
    </source>
</evidence>
<accession>A0A7C5VEP3</accession>
<feature type="region of interest" description="Disordered" evidence="1">
    <location>
        <begin position="817"/>
        <end position="850"/>
    </location>
</feature>
<dbReference type="GO" id="GO:0005524">
    <property type="term" value="F:ATP binding"/>
    <property type="evidence" value="ECO:0007669"/>
    <property type="project" value="UniProtKB-KW"/>
</dbReference>
<dbReference type="AlphaFoldDB" id="A0A7C5VEP3"/>
<organism evidence="2">
    <name type="scientific">Thermus caliditerrae</name>
    <dbReference type="NCBI Taxonomy" id="1330700"/>
    <lineage>
        <taxon>Bacteria</taxon>
        <taxon>Thermotogati</taxon>
        <taxon>Deinococcota</taxon>
        <taxon>Deinococci</taxon>
        <taxon>Thermales</taxon>
        <taxon>Thermaceae</taxon>
        <taxon>Thermus</taxon>
    </lineage>
</organism>
<evidence type="ECO:0000313" key="2">
    <source>
        <dbReference type="EMBL" id="HHM67268.1"/>
    </source>
</evidence>